<keyword evidence="3" id="KW-0804">Transcription</keyword>
<dbReference type="RefSeq" id="WP_167574845.1">
    <property type="nucleotide sequence ID" value="NZ_CP050321.1"/>
</dbReference>
<feature type="domain" description="HTH rpiR-type" evidence="4">
    <location>
        <begin position="1"/>
        <end position="75"/>
    </location>
</feature>
<gene>
    <name evidence="6" type="ORF">GY169_01480</name>
</gene>
<dbReference type="PROSITE" id="PS51071">
    <property type="entry name" value="HTH_RPIR"/>
    <property type="match status" value="1"/>
</dbReference>
<keyword evidence="2" id="KW-0238">DNA-binding</keyword>
<dbReference type="Pfam" id="PF01380">
    <property type="entry name" value="SIS"/>
    <property type="match status" value="1"/>
</dbReference>
<name>A0A6G9RF35_9ENTR</name>
<dbReference type="PANTHER" id="PTHR30514:SF21">
    <property type="entry name" value="RPIR-FAMILY TRANSCRIPTIONAL REGULATOR"/>
    <property type="match status" value="1"/>
</dbReference>
<dbReference type="Proteomes" id="UP000503580">
    <property type="component" value="Chromosome"/>
</dbReference>
<evidence type="ECO:0000256" key="2">
    <source>
        <dbReference type="ARBA" id="ARBA00023125"/>
    </source>
</evidence>
<dbReference type="InterPro" id="IPR047640">
    <property type="entry name" value="RpiR-like"/>
</dbReference>
<dbReference type="InterPro" id="IPR001347">
    <property type="entry name" value="SIS_dom"/>
</dbReference>
<dbReference type="InterPro" id="IPR009057">
    <property type="entry name" value="Homeodomain-like_sf"/>
</dbReference>
<evidence type="ECO:0000259" key="4">
    <source>
        <dbReference type="PROSITE" id="PS51071"/>
    </source>
</evidence>
<organism evidence="6 7">
    <name type="scientific">Kluyvera genomosp. 3</name>
    <dbReference type="NCBI Taxonomy" id="2774055"/>
    <lineage>
        <taxon>Bacteria</taxon>
        <taxon>Pseudomonadati</taxon>
        <taxon>Pseudomonadota</taxon>
        <taxon>Gammaproteobacteria</taxon>
        <taxon>Enterobacterales</taxon>
        <taxon>Enterobacteriaceae</taxon>
        <taxon>Kluyvera</taxon>
    </lineage>
</organism>
<dbReference type="InterPro" id="IPR000281">
    <property type="entry name" value="HTH_RpiR"/>
</dbReference>
<proteinExistence type="predicted"/>
<dbReference type="SUPFAM" id="SSF46689">
    <property type="entry name" value="Homeodomain-like"/>
    <property type="match status" value="1"/>
</dbReference>
<dbReference type="KEGG" id="kgn:GY169_01480"/>
<dbReference type="SUPFAM" id="SSF53697">
    <property type="entry name" value="SIS domain"/>
    <property type="match status" value="1"/>
</dbReference>
<evidence type="ECO:0000313" key="7">
    <source>
        <dbReference type="Proteomes" id="UP000503580"/>
    </source>
</evidence>
<dbReference type="CDD" id="cd05013">
    <property type="entry name" value="SIS_RpiR"/>
    <property type="match status" value="1"/>
</dbReference>
<dbReference type="GO" id="GO:1901135">
    <property type="term" value="P:carbohydrate derivative metabolic process"/>
    <property type="evidence" value="ECO:0007669"/>
    <property type="project" value="InterPro"/>
</dbReference>
<keyword evidence="1" id="KW-0805">Transcription regulation</keyword>
<dbReference type="GO" id="GO:0003677">
    <property type="term" value="F:DNA binding"/>
    <property type="evidence" value="ECO:0007669"/>
    <property type="project" value="UniProtKB-KW"/>
</dbReference>
<dbReference type="AlphaFoldDB" id="A0A6G9RF35"/>
<keyword evidence="7" id="KW-1185">Reference proteome</keyword>
<dbReference type="Gene3D" id="3.40.50.10490">
    <property type="entry name" value="Glucose-6-phosphate isomerase like protein, domain 1"/>
    <property type="match status" value="1"/>
</dbReference>
<feature type="domain" description="SIS" evidence="5">
    <location>
        <begin position="94"/>
        <end position="239"/>
    </location>
</feature>
<dbReference type="PROSITE" id="PS51464">
    <property type="entry name" value="SIS"/>
    <property type="match status" value="1"/>
</dbReference>
<evidence type="ECO:0000256" key="3">
    <source>
        <dbReference type="ARBA" id="ARBA00023163"/>
    </source>
</evidence>
<dbReference type="EMBL" id="CP050321">
    <property type="protein sequence ID" value="QIR25544.1"/>
    <property type="molecule type" value="Genomic_DNA"/>
</dbReference>
<dbReference type="InterPro" id="IPR036388">
    <property type="entry name" value="WH-like_DNA-bd_sf"/>
</dbReference>
<dbReference type="InterPro" id="IPR046348">
    <property type="entry name" value="SIS_dom_sf"/>
</dbReference>
<evidence type="ECO:0000259" key="5">
    <source>
        <dbReference type="PROSITE" id="PS51464"/>
    </source>
</evidence>
<dbReference type="Gene3D" id="1.10.10.10">
    <property type="entry name" value="Winged helix-like DNA-binding domain superfamily/Winged helix DNA-binding domain"/>
    <property type="match status" value="1"/>
</dbReference>
<evidence type="ECO:0000313" key="6">
    <source>
        <dbReference type="EMBL" id="QIR25544.1"/>
    </source>
</evidence>
<reference evidence="6 7" key="1">
    <citation type="submission" date="2020-02" db="EMBL/GenBank/DDBJ databases">
        <title>Whole genome PO2S7.</title>
        <authorList>
            <person name="Singha K.M."/>
        </authorList>
    </citation>
    <scope>NUCLEOTIDE SEQUENCE [LARGE SCALE GENOMIC DNA]</scope>
    <source>
        <strain evidence="6 7">PO2S7</strain>
    </source>
</reference>
<evidence type="ECO:0000256" key="1">
    <source>
        <dbReference type="ARBA" id="ARBA00023015"/>
    </source>
</evidence>
<dbReference type="Pfam" id="PF01418">
    <property type="entry name" value="HTH_6"/>
    <property type="match status" value="1"/>
</dbReference>
<sequence>MNIFNILRDVPLHKTEVSILDYIQNNTERCLREGIRSAATACHSNPSTLVRLAKKLGYSGWLEMVYFIKFNIAQPRLELTNDRNFMHIEPANKIHDLFALIENAKLLIHGSGFSQLVAQYVYNKFLVTGVNASLSLWPDYEILEQKTATPWECIWIISKSGRSTSTLNWLNALKNKNIKLVCFTGDHNSPLAQAADIAFIIHDPQKFDDDIYWSNPFFGYCILAFEQCLKQWFNDKNQRALALS</sequence>
<dbReference type="GO" id="GO:0097367">
    <property type="term" value="F:carbohydrate derivative binding"/>
    <property type="evidence" value="ECO:0007669"/>
    <property type="project" value="InterPro"/>
</dbReference>
<accession>A0A6G9RF35</accession>
<dbReference type="PANTHER" id="PTHR30514">
    <property type="entry name" value="GLUCOKINASE"/>
    <property type="match status" value="1"/>
</dbReference>
<dbReference type="InterPro" id="IPR035472">
    <property type="entry name" value="RpiR-like_SIS"/>
</dbReference>
<protein>
    <submittedName>
        <fullName evidence="6">MurR/RpiR family transcriptional regulator</fullName>
    </submittedName>
</protein>
<dbReference type="GO" id="GO:0003700">
    <property type="term" value="F:DNA-binding transcription factor activity"/>
    <property type="evidence" value="ECO:0007669"/>
    <property type="project" value="InterPro"/>
</dbReference>